<evidence type="ECO:0000256" key="1">
    <source>
        <dbReference type="ARBA" id="ARBA00004141"/>
    </source>
</evidence>
<evidence type="ECO:0000256" key="3">
    <source>
        <dbReference type="ARBA" id="ARBA00022989"/>
    </source>
</evidence>
<organism evidence="9 10">
    <name type="scientific">Zalerion maritima</name>
    <dbReference type="NCBI Taxonomy" id="339359"/>
    <lineage>
        <taxon>Eukaryota</taxon>
        <taxon>Fungi</taxon>
        <taxon>Dikarya</taxon>
        <taxon>Ascomycota</taxon>
        <taxon>Pezizomycotina</taxon>
        <taxon>Sordariomycetes</taxon>
        <taxon>Lulworthiomycetidae</taxon>
        <taxon>Lulworthiales</taxon>
        <taxon>Lulworthiaceae</taxon>
        <taxon>Zalerion</taxon>
    </lineage>
</organism>
<dbReference type="InterPro" id="IPR052337">
    <property type="entry name" value="SAT4-like"/>
</dbReference>
<feature type="transmembrane region" description="Helical" evidence="7">
    <location>
        <begin position="183"/>
        <end position="204"/>
    </location>
</feature>
<dbReference type="InterPro" id="IPR049326">
    <property type="entry name" value="Rhodopsin_dom_fungi"/>
</dbReference>
<feature type="transmembrane region" description="Helical" evidence="7">
    <location>
        <begin position="130"/>
        <end position="151"/>
    </location>
</feature>
<dbReference type="PANTHER" id="PTHR33048">
    <property type="entry name" value="PTH11-LIKE INTEGRAL MEMBRANE PROTEIN (AFU_ORTHOLOGUE AFUA_5G11245)"/>
    <property type="match status" value="1"/>
</dbReference>
<dbReference type="PANTHER" id="PTHR33048:SF55">
    <property type="entry name" value="INTEGRAL MEMBRANE PROTEIN"/>
    <property type="match status" value="1"/>
</dbReference>
<evidence type="ECO:0000313" key="10">
    <source>
        <dbReference type="Proteomes" id="UP001201980"/>
    </source>
</evidence>
<evidence type="ECO:0000256" key="2">
    <source>
        <dbReference type="ARBA" id="ARBA00022692"/>
    </source>
</evidence>
<comment type="caution">
    <text evidence="9">The sequence shown here is derived from an EMBL/GenBank/DDBJ whole genome shotgun (WGS) entry which is preliminary data.</text>
</comment>
<dbReference type="GO" id="GO:0016020">
    <property type="term" value="C:membrane"/>
    <property type="evidence" value="ECO:0007669"/>
    <property type="project" value="UniProtKB-SubCell"/>
</dbReference>
<evidence type="ECO:0000256" key="6">
    <source>
        <dbReference type="SAM" id="MobiDB-lite"/>
    </source>
</evidence>
<evidence type="ECO:0000259" key="8">
    <source>
        <dbReference type="Pfam" id="PF20684"/>
    </source>
</evidence>
<reference evidence="9" key="1">
    <citation type="submission" date="2022-07" db="EMBL/GenBank/DDBJ databases">
        <title>Draft genome sequence of Zalerion maritima ATCC 34329, a (micro)plastics degrading marine fungus.</title>
        <authorList>
            <person name="Paco A."/>
            <person name="Goncalves M.F.M."/>
            <person name="Rocha-Santos T.A.P."/>
            <person name="Alves A."/>
        </authorList>
    </citation>
    <scope>NUCLEOTIDE SEQUENCE</scope>
    <source>
        <strain evidence="9">ATCC 34329</strain>
    </source>
</reference>
<sequence>MGDKGMGFPSDGIPNQGWKLYVTSLVMVLASGLFVIARCSARCVMRKFGSDDATICVSLAFSIFLSVAIQLAISNGYGMHSSDLSAEEKQTALKLFFIAQTPYKVVVCLNKVATILLYLRIFFGRGFRIACFTVMGIVVCWSIGAIGVTIFQCWPIERSWTDDEDLDLPDGEEATCIDKGSFWIAYAVMNILTDVMVLSIPIRPILKLQLGLKDRVLLCCIFLLGSFVTVTSILRTTSVENSLHNKQDITWNFIERGIWTLIEANLGIISTCIVVLKHPISKLLMPRILASARRNRSSKDPSSDPPGKGGDGFGGVEVYTLPSDASSRGGCDADGDTSLVPASYHPQNWRPRHGMSPQNLDIRGSLDVSRKGDGWCMITEASSKGSDIELRDGTRKWESGDKDGISMKVELKRTSFPEDVT</sequence>
<evidence type="ECO:0000256" key="7">
    <source>
        <dbReference type="SAM" id="Phobius"/>
    </source>
</evidence>
<dbReference type="AlphaFoldDB" id="A0AAD5RS31"/>
<proteinExistence type="inferred from homology"/>
<evidence type="ECO:0000256" key="4">
    <source>
        <dbReference type="ARBA" id="ARBA00023136"/>
    </source>
</evidence>
<evidence type="ECO:0000313" key="9">
    <source>
        <dbReference type="EMBL" id="KAJ2902885.1"/>
    </source>
</evidence>
<keyword evidence="2 7" id="KW-0812">Transmembrane</keyword>
<keyword evidence="10" id="KW-1185">Reference proteome</keyword>
<feature type="transmembrane region" description="Helical" evidence="7">
    <location>
        <begin position="20"/>
        <end position="41"/>
    </location>
</feature>
<comment type="similarity">
    <text evidence="5">Belongs to the SAT4 family.</text>
</comment>
<dbReference type="Proteomes" id="UP001201980">
    <property type="component" value="Unassembled WGS sequence"/>
</dbReference>
<feature type="domain" description="Rhodopsin" evidence="8">
    <location>
        <begin position="37"/>
        <end position="282"/>
    </location>
</feature>
<feature type="region of interest" description="Disordered" evidence="6">
    <location>
        <begin position="294"/>
        <end position="360"/>
    </location>
</feature>
<feature type="transmembrane region" description="Helical" evidence="7">
    <location>
        <begin position="53"/>
        <end position="73"/>
    </location>
</feature>
<feature type="transmembrane region" description="Helical" evidence="7">
    <location>
        <begin position="257"/>
        <end position="276"/>
    </location>
</feature>
<accession>A0AAD5RS31</accession>
<name>A0AAD5RS31_9PEZI</name>
<protein>
    <recommendedName>
        <fullName evidence="8">Rhodopsin domain-containing protein</fullName>
    </recommendedName>
</protein>
<dbReference type="Pfam" id="PF20684">
    <property type="entry name" value="Fung_rhodopsin"/>
    <property type="match status" value="1"/>
</dbReference>
<feature type="transmembrane region" description="Helical" evidence="7">
    <location>
        <begin position="216"/>
        <end position="237"/>
    </location>
</feature>
<dbReference type="EMBL" id="JAKWBI020000097">
    <property type="protein sequence ID" value="KAJ2902885.1"/>
    <property type="molecule type" value="Genomic_DNA"/>
</dbReference>
<feature type="transmembrane region" description="Helical" evidence="7">
    <location>
        <begin position="103"/>
        <end position="123"/>
    </location>
</feature>
<keyword evidence="4 7" id="KW-0472">Membrane</keyword>
<comment type="subcellular location">
    <subcellularLocation>
        <location evidence="1">Membrane</location>
        <topology evidence="1">Multi-pass membrane protein</topology>
    </subcellularLocation>
</comment>
<gene>
    <name evidence="9" type="ORF">MKZ38_010696</name>
</gene>
<keyword evidence="3 7" id="KW-1133">Transmembrane helix</keyword>
<evidence type="ECO:0000256" key="5">
    <source>
        <dbReference type="ARBA" id="ARBA00038359"/>
    </source>
</evidence>